<feature type="transmembrane region" description="Helical" evidence="1">
    <location>
        <begin position="228"/>
        <end position="248"/>
    </location>
</feature>
<feature type="transmembrane region" description="Helical" evidence="1">
    <location>
        <begin position="100"/>
        <end position="119"/>
    </location>
</feature>
<dbReference type="PATRIC" id="fig|1121405.3.peg.2782"/>
<sequence length="365" mass="40886">MNPFELIPTPDPIPAPGMMFRVLLDIFFMIHILLVNMMVGTGVIALISGLKKRDALPLQKDVARKLPVIVALAVNMGVAPLLVIQLLYGQFIYVSSTLMAVFWILAVGLLILAYTNIYYHKMRFDILSTGFRRFFLGSAVLMLLIIGFTLSNNMTLMLNPASWPSYFDRPDGFLLNLKDRTLFPRYLHFMIASIAIGGLFIAIVWTFKKKTGRTEDGPSTVDQNIRLGMGWFTGATLAQILVGFWFQMSLPEEILNLFMGSSLLHTAVFIFGIGLVIQTVYYGITVNVRAAAVSVTLLIADMILIRDLVRTAYLNPYFTIRDLTVIQQTGPMLMFWVVLATVLTLIFYLLRRLTSAKKSAPPPKG</sequence>
<dbReference type="EMBL" id="ATHJ01000094">
    <property type="protein sequence ID" value="EPR38976.1"/>
    <property type="molecule type" value="Genomic_DNA"/>
</dbReference>
<feature type="transmembrane region" description="Helical" evidence="1">
    <location>
        <begin position="26"/>
        <end position="47"/>
    </location>
</feature>
<feature type="transmembrane region" description="Helical" evidence="1">
    <location>
        <begin position="186"/>
        <end position="207"/>
    </location>
</feature>
<dbReference type="Proteomes" id="UP000014977">
    <property type="component" value="Unassembled WGS sequence"/>
</dbReference>
<evidence type="ECO:0000256" key="1">
    <source>
        <dbReference type="SAM" id="Phobius"/>
    </source>
</evidence>
<keyword evidence="1" id="KW-1133">Transmembrane helix</keyword>
<feature type="transmembrane region" description="Helical" evidence="1">
    <location>
        <begin position="131"/>
        <end position="150"/>
    </location>
</feature>
<dbReference type="eggNOG" id="COG1271">
    <property type="taxonomic scope" value="Bacteria"/>
</dbReference>
<organism evidence="2 3">
    <name type="scientific">Desulfococcus multivorans DSM 2059</name>
    <dbReference type="NCBI Taxonomy" id="1121405"/>
    <lineage>
        <taxon>Bacteria</taxon>
        <taxon>Pseudomonadati</taxon>
        <taxon>Thermodesulfobacteriota</taxon>
        <taxon>Desulfobacteria</taxon>
        <taxon>Desulfobacterales</taxon>
        <taxon>Desulfococcaceae</taxon>
        <taxon>Desulfococcus</taxon>
    </lineage>
</organism>
<gene>
    <name evidence="2" type="ORF">dsmv_0386</name>
</gene>
<accession>S7TPU5</accession>
<feature type="transmembrane region" description="Helical" evidence="1">
    <location>
        <begin position="329"/>
        <end position="350"/>
    </location>
</feature>
<dbReference type="STRING" id="897.B2D07_05445"/>
<proteinExistence type="predicted"/>
<comment type="caution">
    <text evidence="2">The sequence shown here is derived from an EMBL/GenBank/DDBJ whole genome shotgun (WGS) entry which is preliminary data.</text>
</comment>
<feature type="transmembrane region" description="Helical" evidence="1">
    <location>
        <begin position="254"/>
        <end position="276"/>
    </location>
</feature>
<dbReference type="OrthoDB" id="9810382at2"/>
<keyword evidence="3" id="KW-1185">Reference proteome</keyword>
<feature type="transmembrane region" description="Helical" evidence="1">
    <location>
        <begin position="68"/>
        <end position="88"/>
    </location>
</feature>
<feature type="transmembrane region" description="Helical" evidence="1">
    <location>
        <begin position="288"/>
        <end position="309"/>
    </location>
</feature>
<reference evidence="2 3" key="1">
    <citation type="journal article" date="2013" name="Genome Announc.">
        <title>Draft genome sequences for three mercury-methylating, sulfate-reducing bacteria.</title>
        <authorList>
            <person name="Brown S.D."/>
            <person name="Hurt R.A.Jr."/>
            <person name="Gilmour C.C."/>
            <person name="Elias D.A."/>
        </authorList>
    </citation>
    <scope>NUCLEOTIDE SEQUENCE [LARGE SCALE GENOMIC DNA]</scope>
    <source>
        <strain evidence="2 3">DSM 2059</strain>
    </source>
</reference>
<evidence type="ECO:0000313" key="2">
    <source>
        <dbReference type="EMBL" id="EPR38976.1"/>
    </source>
</evidence>
<keyword evidence="1" id="KW-0812">Transmembrane</keyword>
<dbReference type="RefSeq" id="WP_020877048.1">
    <property type="nucleotide sequence ID" value="NZ_ATHJ01000094.1"/>
</dbReference>
<keyword evidence="1" id="KW-0472">Membrane</keyword>
<name>S7TPU5_DESML</name>
<protein>
    <submittedName>
        <fullName evidence="2">Uncharacterized protein</fullName>
    </submittedName>
</protein>
<dbReference type="AlphaFoldDB" id="S7TPU5"/>
<evidence type="ECO:0000313" key="3">
    <source>
        <dbReference type="Proteomes" id="UP000014977"/>
    </source>
</evidence>